<gene>
    <name evidence="1" type="ORF">IK1_05847</name>
</gene>
<proteinExistence type="predicted"/>
<dbReference type="RefSeq" id="WP_016121295.1">
    <property type="nucleotide sequence ID" value="NZ_KB976684.1"/>
</dbReference>
<comment type="caution">
    <text evidence="1">The sequence shown here is derived from an EMBL/GenBank/DDBJ whole genome shotgun (WGS) entry which is preliminary data.</text>
</comment>
<reference evidence="2" key="1">
    <citation type="submission" date="2012-12" db="EMBL/GenBank/DDBJ databases">
        <title>The genome sequence of Bacillus cereus VD146.</title>
        <authorList>
            <consortium name="The Broad Institute Genome Sequencing Platform"/>
            <consortium name="The Broad Institute Genome Sequencing Center for Infectious Disease"/>
            <person name="Feldgarden M."/>
            <person name="Van der Auwera G.A."/>
            <person name="Mahillon J."/>
            <person name="Duprez V."/>
            <person name="Timmery S."/>
            <person name="Mattelet C."/>
            <person name="Dierick K."/>
            <person name="Sun M."/>
            <person name="Yu Z."/>
            <person name="Zhu L."/>
            <person name="Hu X."/>
            <person name="Shank E.B."/>
            <person name="Swiecicka I."/>
            <person name="Hansen B.M."/>
            <person name="Andrup L."/>
            <person name="Walker B."/>
            <person name="Young S.K."/>
            <person name="Zeng Q."/>
            <person name="Gargeya S."/>
            <person name="Fitzgerald M."/>
            <person name="Haas B."/>
            <person name="Abouelleil A."/>
            <person name="Alvarado L."/>
            <person name="Arachchi H.M."/>
            <person name="Berlin A.M."/>
            <person name="Chapman S.B."/>
            <person name="Dewar J."/>
            <person name="Goldberg J."/>
            <person name="Griggs A."/>
            <person name="Gujja S."/>
            <person name="Hansen M."/>
            <person name="Howarth C."/>
            <person name="Imamovic A."/>
            <person name="Larimer J."/>
            <person name="McCowan C."/>
            <person name="Murphy C."/>
            <person name="Neiman D."/>
            <person name="Pearson M."/>
            <person name="Priest M."/>
            <person name="Roberts A."/>
            <person name="Saif S."/>
            <person name="Shea T."/>
            <person name="Sisk P."/>
            <person name="Sykes S."/>
            <person name="Wortman J."/>
            <person name="Nusbaum C."/>
            <person name="Birren B."/>
        </authorList>
    </citation>
    <scope>NUCLEOTIDE SEQUENCE [LARGE SCALE GENOMIC DNA]</scope>
    <source>
        <strain evidence="2">VD146</strain>
    </source>
</reference>
<dbReference type="Proteomes" id="UP000014020">
    <property type="component" value="Unassembled WGS sequence"/>
</dbReference>
<dbReference type="HOGENOM" id="CLU_1145407_0_0_9"/>
<name>R8MDV1_BACCX</name>
<evidence type="ECO:0000313" key="1">
    <source>
        <dbReference type="EMBL" id="EOP32311.1"/>
    </source>
</evidence>
<dbReference type="PATRIC" id="fig|1053236.3.peg.6210"/>
<accession>R8MDV1</accession>
<protein>
    <submittedName>
        <fullName evidence="1">Uncharacterized protein</fullName>
    </submittedName>
</protein>
<dbReference type="AlphaFoldDB" id="R8MDV1"/>
<evidence type="ECO:0000313" key="2">
    <source>
        <dbReference type="Proteomes" id="UP000014020"/>
    </source>
</evidence>
<organism evidence="1 2">
    <name type="scientific">Bacillus cereus (strain VD146)</name>
    <dbReference type="NCBI Taxonomy" id="1053236"/>
    <lineage>
        <taxon>Bacteria</taxon>
        <taxon>Bacillati</taxon>
        <taxon>Bacillota</taxon>
        <taxon>Bacilli</taxon>
        <taxon>Bacillales</taxon>
        <taxon>Bacillaceae</taxon>
        <taxon>Bacillus</taxon>
        <taxon>Bacillus cereus group</taxon>
    </lineage>
</organism>
<sequence>MDKKRYSFSIDDNVYNEFVKRCPDGLRFKKIREEILNIKDPENIKIEERADSVKLYVYPIYLESKYDEMLEVICRVYQAKTSKPLSKSLLMEHILKQISTQSIEERVYKRKSFDVERSVYEEIQKLLAGEPFNRSIEDYILNDYPGVECSLDNYTSLKVIPKDALFQASMTLDLKVLDKITQVKDDARTEGNHKLKFTKPLIFRDMTRNFLKHLKENNPVEKILEYQIKNQLLVLKEVTGKDINEILENIQLKGE</sequence>
<dbReference type="EMBL" id="AHFE01000075">
    <property type="protein sequence ID" value="EOP32311.1"/>
    <property type="molecule type" value="Genomic_DNA"/>
</dbReference>